<protein>
    <submittedName>
        <fullName evidence="3">Uncharacterized protein</fullName>
    </submittedName>
</protein>
<evidence type="ECO:0000256" key="2">
    <source>
        <dbReference type="SAM" id="MobiDB-lite"/>
    </source>
</evidence>
<feature type="coiled-coil region" evidence="1">
    <location>
        <begin position="402"/>
        <end position="438"/>
    </location>
</feature>
<feature type="compositionally biased region" description="Polar residues" evidence="2">
    <location>
        <begin position="1"/>
        <end position="18"/>
    </location>
</feature>
<dbReference type="RefSeq" id="WP_062968964.1">
    <property type="nucleotide sequence ID" value="NZ_JAJFOE010000002.1"/>
</dbReference>
<name>A0A378X5L0_9NOCA</name>
<accession>A0A378X5L0</accession>
<sequence>MTSVLDSSATEVAEQSDTVSDDASIVATDASNRPAHGTPAGEYLWLDPHKLKRAPNRDEKPANADHDASIARFGNFVPLIVVRTDEGEYEVHDGWNRTVSLRKTDHMASCVVLPSDASKDEIEREKERIARQYNTGAHRFDQSAKDRYDAAKQMLDLGVPIKEATKLLVGMPQKQVSAVKKIAKAPSVEKAHREHKLDLFQSLRAAEEFGDDPDAIAELEAAAANGRFEHHLQRMLDLRAERAAAEQAAEEARAFEEQAKAAYDAQVADLTGRGYIVLDDTDVPADYPALVGLVTASGEPATEDDITTPGNYAVRLVPLFVAYDNDNEIITPDLIDFDTREDTSLYPVEGMYHWEDVIAKPDWVRHYYCLDLEAENLALVEPVDVEADSPVIDDDEDEDPAAAAARRAAAEEQRRLAEEQHQRAAQEAADKLRRATQLNALVRSATKVRREFIREHLFSGRKSVPDGSWELIGKVMQHPSMLTRLAAGYLVDSLGGAVPNSPQNKGQGARDNHGALRALLRTAAALEAEMQPSDREADTWRRVSSFHGEWLNYLETALDYQSAPIEKHYTGELTQDEVIAAEYGETTATNDPGEAGDVSDLTDLDTAGPQQSGSADAELAEPGHPDIELGDTEDTHGDSQANPDFTL</sequence>
<organism evidence="3 4">
    <name type="scientific">Nocardia africana</name>
    <dbReference type="NCBI Taxonomy" id="134964"/>
    <lineage>
        <taxon>Bacteria</taxon>
        <taxon>Bacillati</taxon>
        <taxon>Actinomycetota</taxon>
        <taxon>Actinomycetes</taxon>
        <taxon>Mycobacteriales</taxon>
        <taxon>Nocardiaceae</taxon>
        <taxon>Nocardia</taxon>
    </lineage>
</organism>
<proteinExistence type="predicted"/>
<feature type="compositionally biased region" description="Basic and acidic residues" evidence="2">
    <location>
        <begin position="621"/>
        <end position="637"/>
    </location>
</feature>
<dbReference type="Proteomes" id="UP000255082">
    <property type="component" value="Unassembled WGS sequence"/>
</dbReference>
<keyword evidence="1" id="KW-0175">Coiled coil</keyword>
<gene>
    <name evidence="3" type="ORF">NCTC13184_07263</name>
</gene>
<reference evidence="3 4" key="1">
    <citation type="submission" date="2018-06" db="EMBL/GenBank/DDBJ databases">
        <authorList>
            <consortium name="Pathogen Informatics"/>
            <person name="Doyle S."/>
        </authorList>
    </citation>
    <scope>NUCLEOTIDE SEQUENCE [LARGE SCALE GENOMIC DNA]</scope>
    <source>
        <strain evidence="3 4">NCTC13184</strain>
    </source>
</reference>
<evidence type="ECO:0000313" key="4">
    <source>
        <dbReference type="Proteomes" id="UP000255082"/>
    </source>
</evidence>
<evidence type="ECO:0000256" key="1">
    <source>
        <dbReference type="SAM" id="Coils"/>
    </source>
</evidence>
<feature type="region of interest" description="Disordered" evidence="2">
    <location>
        <begin position="587"/>
        <end position="647"/>
    </location>
</feature>
<dbReference type="EMBL" id="UGRU01000001">
    <property type="protein sequence ID" value="SUA48708.1"/>
    <property type="molecule type" value="Genomic_DNA"/>
</dbReference>
<feature type="region of interest" description="Disordered" evidence="2">
    <location>
        <begin position="1"/>
        <end position="44"/>
    </location>
</feature>
<feature type="coiled-coil region" evidence="1">
    <location>
        <begin position="238"/>
        <end position="265"/>
    </location>
</feature>
<evidence type="ECO:0000313" key="3">
    <source>
        <dbReference type="EMBL" id="SUA48708.1"/>
    </source>
</evidence>
<dbReference type="SUPFAM" id="SSF110849">
    <property type="entry name" value="ParB/Sulfiredoxin"/>
    <property type="match status" value="1"/>
</dbReference>
<feature type="compositionally biased region" description="Polar residues" evidence="2">
    <location>
        <begin position="638"/>
        <end position="647"/>
    </location>
</feature>
<dbReference type="AlphaFoldDB" id="A0A378X5L0"/>
<dbReference type="InterPro" id="IPR036086">
    <property type="entry name" value="ParB/Sulfiredoxin_sf"/>
</dbReference>